<dbReference type="Pfam" id="PF00406">
    <property type="entry name" value="ADK"/>
    <property type="match status" value="1"/>
</dbReference>
<evidence type="ECO:0000256" key="4">
    <source>
        <dbReference type="RuleBase" id="RU003330"/>
    </source>
</evidence>
<evidence type="ECO:0000256" key="3">
    <source>
        <dbReference type="ARBA" id="ARBA00022777"/>
    </source>
</evidence>
<feature type="non-terminal residue" evidence="5">
    <location>
        <position position="69"/>
    </location>
</feature>
<keyword evidence="6" id="KW-1185">Reference proteome</keyword>
<dbReference type="GO" id="GO:0019205">
    <property type="term" value="F:nucleobase-containing compound kinase activity"/>
    <property type="evidence" value="ECO:0007669"/>
    <property type="project" value="InterPro"/>
</dbReference>
<keyword evidence="3 4" id="KW-0418">Kinase</keyword>
<dbReference type="Gene3D" id="3.40.50.300">
    <property type="entry name" value="P-loop containing nucleotide triphosphate hydrolases"/>
    <property type="match status" value="1"/>
</dbReference>
<accession>A0AAV0AFZ9</accession>
<feature type="non-terminal residue" evidence="5">
    <location>
        <position position="1"/>
    </location>
</feature>
<evidence type="ECO:0000256" key="1">
    <source>
        <dbReference type="ARBA" id="ARBA00022679"/>
    </source>
</evidence>
<sequence length="69" mass="7671">FNEDEVKVIFLLGGPGAGKGTQCSRLVENHRFAHLSAGDLLRREQDNPSSKVGTMIKEYIRDGRIVPMD</sequence>
<comment type="similarity">
    <text evidence="4">Belongs to the adenylate kinase family.</text>
</comment>
<evidence type="ECO:0000313" key="6">
    <source>
        <dbReference type="Proteomes" id="UP001153365"/>
    </source>
</evidence>
<reference evidence="5" key="1">
    <citation type="submission" date="2022-06" db="EMBL/GenBank/DDBJ databases">
        <authorList>
            <consortium name="SYNGENTA / RWTH Aachen University"/>
        </authorList>
    </citation>
    <scope>NUCLEOTIDE SEQUENCE</scope>
</reference>
<organism evidence="5 6">
    <name type="scientific">Phakopsora pachyrhizi</name>
    <name type="common">Asian soybean rust disease fungus</name>
    <dbReference type="NCBI Taxonomy" id="170000"/>
    <lineage>
        <taxon>Eukaryota</taxon>
        <taxon>Fungi</taxon>
        <taxon>Dikarya</taxon>
        <taxon>Basidiomycota</taxon>
        <taxon>Pucciniomycotina</taxon>
        <taxon>Pucciniomycetes</taxon>
        <taxon>Pucciniales</taxon>
        <taxon>Phakopsoraceae</taxon>
        <taxon>Phakopsora</taxon>
    </lineage>
</organism>
<dbReference type="GO" id="GO:0006139">
    <property type="term" value="P:nucleobase-containing compound metabolic process"/>
    <property type="evidence" value="ECO:0007669"/>
    <property type="project" value="InterPro"/>
</dbReference>
<evidence type="ECO:0000256" key="2">
    <source>
        <dbReference type="ARBA" id="ARBA00022741"/>
    </source>
</evidence>
<keyword evidence="1 4" id="KW-0808">Transferase</keyword>
<dbReference type="AlphaFoldDB" id="A0AAV0AFZ9"/>
<evidence type="ECO:0000313" key="5">
    <source>
        <dbReference type="EMBL" id="CAH7666381.1"/>
    </source>
</evidence>
<name>A0AAV0AFZ9_PHAPC</name>
<dbReference type="GO" id="GO:0005524">
    <property type="term" value="F:ATP binding"/>
    <property type="evidence" value="ECO:0007669"/>
    <property type="project" value="InterPro"/>
</dbReference>
<proteinExistence type="inferred from homology"/>
<comment type="caution">
    <text evidence="5">The sequence shown here is derived from an EMBL/GenBank/DDBJ whole genome shotgun (WGS) entry which is preliminary data.</text>
</comment>
<protein>
    <submittedName>
        <fullName evidence="5">Cytidylate kinase-like protein</fullName>
    </submittedName>
</protein>
<keyword evidence="2" id="KW-0547">Nucleotide-binding</keyword>
<dbReference type="SUPFAM" id="SSF52540">
    <property type="entry name" value="P-loop containing nucleoside triphosphate hydrolases"/>
    <property type="match status" value="1"/>
</dbReference>
<gene>
    <name evidence="5" type="ORF">PPACK8108_LOCUS733</name>
</gene>
<dbReference type="InterPro" id="IPR027417">
    <property type="entry name" value="P-loop_NTPase"/>
</dbReference>
<dbReference type="EMBL" id="CALTRL010000105">
    <property type="protein sequence ID" value="CAH7666381.1"/>
    <property type="molecule type" value="Genomic_DNA"/>
</dbReference>
<dbReference type="Proteomes" id="UP001153365">
    <property type="component" value="Unassembled WGS sequence"/>
</dbReference>
<dbReference type="PRINTS" id="PR00094">
    <property type="entry name" value="ADENYLTKNASE"/>
</dbReference>
<dbReference type="PANTHER" id="PTHR23359">
    <property type="entry name" value="NUCLEOTIDE KINASE"/>
    <property type="match status" value="1"/>
</dbReference>
<dbReference type="InterPro" id="IPR000850">
    <property type="entry name" value="Adenylat/UMP-CMP_kin"/>
</dbReference>